<evidence type="ECO:0000313" key="6">
    <source>
        <dbReference type="Proteomes" id="UP001056426"/>
    </source>
</evidence>
<dbReference type="PANTHER" id="PTHR30036:SF1">
    <property type="entry name" value="D-XYLOSE-BINDING PERIPLASMIC PROTEIN"/>
    <property type="match status" value="1"/>
</dbReference>
<dbReference type="KEGG" id="alkq:M9189_08155"/>
<name>A0A9J6ZLU5_9BACT</name>
<dbReference type="InterPro" id="IPR028082">
    <property type="entry name" value="Peripla_BP_I"/>
</dbReference>
<dbReference type="GO" id="GO:0030288">
    <property type="term" value="C:outer membrane-bounded periplasmic space"/>
    <property type="evidence" value="ECO:0007669"/>
    <property type="project" value="TreeGrafter"/>
</dbReference>
<dbReference type="SUPFAM" id="SSF53822">
    <property type="entry name" value="Periplasmic binding protein-like I"/>
    <property type="match status" value="1"/>
</dbReference>
<comment type="similarity">
    <text evidence="2">Belongs to the bacterial solute-binding protein 2 family.</text>
</comment>
<dbReference type="Proteomes" id="UP001056426">
    <property type="component" value="Chromosome"/>
</dbReference>
<dbReference type="GO" id="GO:0030246">
    <property type="term" value="F:carbohydrate binding"/>
    <property type="evidence" value="ECO:0007669"/>
    <property type="project" value="TreeGrafter"/>
</dbReference>
<dbReference type="Pfam" id="PF13407">
    <property type="entry name" value="Peripla_BP_4"/>
    <property type="match status" value="1"/>
</dbReference>
<dbReference type="RefSeq" id="WP_250722247.1">
    <property type="nucleotide sequence ID" value="NZ_CP098400.1"/>
</dbReference>
<sequence>MKKDSKIFGFILLFFMAFAISGCKKSESIKIGFLFNSDITYRFVIESNYFAERARQLGAEVIVKHANDNASLQYEMAMQMKEEGIDLLTLVYINEITADAIVRDMKADGIPVIAYNRLIPNSDLDMFIAGNNVTLGEAMTGFVTKLVPRGNYMLFGGDKFDRNAIELQAAIDSVLEPMIARGDIKVLYKTFTENWDGRNAAFELRQFMQNSEERPDVIISCFDGMSHSMIEVLKDWDLDGKVLFTGQDAQIESVRDIVAGKQHMTMYHPFKEIGYTAAEVAVAMAKGEKLDKFNIVYTDNGLKKVPTIQINSIPVTQNDIDRILIDGGVYTRNEVYQ</sequence>
<organism evidence="5 6">
    <name type="scientific">Xiashengella succiniciproducens</name>
    <dbReference type="NCBI Taxonomy" id="2949635"/>
    <lineage>
        <taxon>Bacteria</taxon>
        <taxon>Pseudomonadati</taxon>
        <taxon>Bacteroidota</taxon>
        <taxon>Bacteroidia</taxon>
        <taxon>Marinilabiliales</taxon>
        <taxon>Marinilabiliaceae</taxon>
        <taxon>Xiashengella</taxon>
    </lineage>
</organism>
<dbReference type="Gene3D" id="3.40.50.2300">
    <property type="match status" value="2"/>
</dbReference>
<dbReference type="PANTHER" id="PTHR30036">
    <property type="entry name" value="D-XYLOSE-BINDING PERIPLASMIC PROTEIN"/>
    <property type="match status" value="1"/>
</dbReference>
<reference evidence="5" key="2">
    <citation type="submission" date="2022-06" db="EMBL/GenBank/DDBJ databases">
        <title>Xiashengella guii gen. nov. sp. nov., a bacterium isolated form anaerobic digestion tank.</title>
        <authorList>
            <person name="Huang H."/>
        </authorList>
    </citation>
    <scope>NUCLEOTIDE SEQUENCE</scope>
    <source>
        <strain evidence="5">Ai-910</strain>
    </source>
</reference>
<evidence type="ECO:0000259" key="4">
    <source>
        <dbReference type="Pfam" id="PF13407"/>
    </source>
</evidence>
<protein>
    <submittedName>
        <fullName evidence="5">Substrate-binding domain-containing protein</fullName>
    </submittedName>
</protein>
<keyword evidence="6" id="KW-1185">Reference proteome</keyword>
<accession>A0A9J6ZLU5</accession>
<keyword evidence="3" id="KW-0732">Signal</keyword>
<dbReference type="InterPro" id="IPR025997">
    <property type="entry name" value="SBP_2_dom"/>
</dbReference>
<dbReference type="AlphaFoldDB" id="A0A9J6ZLU5"/>
<evidence type="ECO:0000256" key="3">
    <source>
        <dbReference type="ARBA" id="ARBA00022729"/>
    </source>
</evidence>
<evidence type="ECO:0000313" key="5">
    <source>
        <dbReference type="EMBL" id="URW78828.1"/>
    </source>
</evidence>
<evidence type="ECO:0000256" key="2">
    <source>
        <dbReference type="ARBA" id="ARBA00007639"/>
    </source>
</evidence>
<evidence type="ECO:0000256" key="1">
    <source>
        <dbReference type="ARBA" id="ARBA00004196"/>
    </source>
</evidence>
<reference evidence="5" key="1">
    <citation type="submission" date="2022-05" db="EMBL/GenBank/DDBJ databases">
        <authorList>
            <person name="Sun X."/>
        </authorList>
    </citation>
    <scope>NUCLEOTIDE SEQUENCE</scope>
    <source>
        <strain evidence="5">Ai-910</strain>
    </source>
</reference>
<feature type="domain" description="Periplasmic binding protein" evidence="4">
    <location>
        <begin position="48"/>
        <end position="289"/>
    </location>
</feature>
<comment type="subcellular location">
    <subcellularLocation>
        <location evidence="1">Cell envelope</location>
    </subcellularLocation>
</comment>
<proteinExistence type="inferred from homology"/>
<dbReference type="InterPro" id="IPR050555">
    <property type="entry name" value="Bact_Solute-Bind_Prot2"/>
</dbReference>
<dbReference type="PROSITE" id="PS51257">
    <property type="entry name" value="PROKAR_LIPOPROTEIN"/>
    <property type="match status" value="1"/>
</dbReference>
<dbReference type="EMBL" id="CP098400">
    <property type="protein sequence ID" value="URW78828.1"/>
    <property type="molecule type" value="Genomic_DNA"/>
</dbReference>
<gene>
    <name evidence="5" type="ORF">M9189_08155</name>
</gene>